<gene>
    <name evidence="5" type="ORF">QSP1433_LOCUS1444</name>
</gene>
<proteinExistence type="predicted"/>
<feature type="transmembrane region" description="Helical" evidence="3">
    <location>
        <begin position="513"/>
        <end position="534"/>
    </location>
</feature>
<dbReference type="Gene3D" id="1.10.510.10">
    <property type="entry name" value="Transferase(Phosphotransferase) domain 1"/>
    <property type="match status" value="1"/>
</dbReference>
<organism evidence="5">
    <name type="scientific">Mucochytrium quahogii</name>
    <dbReference type="NCBI Taxonomy" id="96639"/>
    <lineage>
        <taxon>Eukaryota</taxon>
        <taxon>Sar</taxon>
        <taxon>Stramenopiles</taxon>
        <taxon>Bigyra</taxon>
        <taxon>Labyrinthulomycetes</taxon>
        <taxon>Thraustochytrida</taxon>
        <taxon>Thraustochytriidae</taxon>
        <taxon>Mucochytrium</taxon>
    </lineage>
</organism>
<dbReference type="SUPFAM" id="SSF56112">
    <property type="entry name" value="Protein kinase-like (PK-like)"/>
    <property type="match status" value="1"/>
</dbReference>
<feature type="compositionally biased region" description="Basic residues" evidence="2">
    <location>
        <begin position="501"/>
        <end position="510"/>
    </location>
</feature>
<dbReference type="InterPro" id="IPR050235">
    <property type="entry name" value="CK1_Ser-Thr_kinase"/>
</dbReference>
<evidence type="ECO:0000259" key="4">
    <source>
        <dbReference type="PROSITE" id="PS50011"/>
    </source>
</evidence>
<name>A0A7S2RB22_9STRA</name>
<protein>
    <recommendedName>
        <fullName evidence="1">Casein kinase I</fullName>
    </recommendedName>
</protein>
<feature type="compositionally biased region" description="Low complexity" evidence="2">
    <location>
        <begin position="391"/>
        <end position="412"/>
    </location>
</feature>
<dbReference type="GO" id="GO:0004672">
    <property type="term" value="F:protein kinase activity"/>
    <property type="evidence" value="ECO:0007669"/>
    <property type="project" value="InterPro"/>
</dbReference>
<evidence type="ECO:0000256" key="3">
    <source>
        <dbReference type="SAM" id="Phobius"/>
    </source>
</evidence>
<feature type="domain" description="Protein kinase" evidence="4">
    <location>
        <begin position="26"/>
        <end position="322"/>
    </location>
</feature>
<keyword evidence="3" id="KW-0472">Membrane</keyword>
<dbReference type="EMBL" id="HBHK01002479">
    <property type="protein sequence ID" value="CAD9665678.1"/>
    <property type="molecule type" value="Transcribed_RNA"/>
</dbReference>
<sequence length="539" mass="58938">MPRKAAARTKAVQEPERDVGSALGPWTVGSYIGTGAFSTVHACSPTALNSSSKSFDEINGIDWVLKVSKVVQKTGKSKKSKEVTGAQLLFREYNLYRTLKENNKTLKCLPRTPTEVRYNYMNDGSWCFLALERLGKNISQKLAECNHVAPVDVVFNVAVQLVYALKSLHSVGYVFRDVKPDNFMLGRSGRNQNRVYLVDFGAAFKNILYTGKQTKDGCGPAGTPRYMSRNIHEGGPPSPRDDLESLGYMIVLMLTGKLPWDGASSEEETASIKNDTSVANLLKSVVRTDAAAGKALKAYFEAVFSLELESRVDYGDLVSPFLGVLGVRAKDPDAIVEALVSLGLNWGGSKKKEKFKQQSSDDESEQETKNNPTRRKPAGKSKTASRPPPKARSAAPKPSSRSTRASARTARALTRNAKVLKVSSPSDGGETASDKENHGRNGRKVHTVDSSNEDSSSDSSSDEVSSSDEKSESASDVETSPSRRVNNKRYRREESEEERRPVRRSKRLHKSSTAATVMNTAIGIAVGLLTYKVLLETDL</sequence>
<evidence type="ECO:0000256" key="2">
    <source>
        <dbReference type="SAM" id="MobiDB-lite"/>
    </source>
</evidence>
<feature type="region of interest" description="Disordered" evidence="2">
    <location>
        <begin position="350"/>
        <end position="512"/>
    </location>
</feature>
<reference evidence="5" key="1">
    <citation type="submission" date="2021-01" db="EMBL/GenBank/DDBJ databases">
        <authorList>
            <person name="Corre E."/>
            <person name="Pelletier E."/>
            <person name="Niang G."/>
            <person name="Scheremetjew M."/>
            <person name="Finn R."/>
            <person name="Kale V."/>
            <person name="Holt S."/>
            <person name="Cochrane G."/>
            <person name="Meng A."/>
            <person name="Brown T."/>
            <person name="Cohen L."/>
        </authorList>
    </citation>
    <scope>NUCLEOTIDE SEQUENCE</scope>
    <source>
        <strain evidence="5">NY070348D</strain>
    </source>
</reference>
<dbReference type="SMART" id="SM00220">
    <property type="entry name" value="S_TKc"/>
    <property type="match status" value="1"/>
</dbReference>
<dbReference type="Pfam" id="PF00069">
    <property type="entry name" value="Pkinase"/>
    <property type="match status" value="1"/>
</dbReference>
<dbReference type="PANTHER" id="PTHR11909">
    <property type="entry name" value="CASEIN KINASE-RELATED"/>
    <property type="match status" value="1"/>
</dbReference>
<keyword evidence="3" id="KW-1133">Transmembrane helix</keyword>
<keyword evidence="3" id="KW-0812">Transmembrane</keyword>
<dbReference type="InterPro" id="IPR000719">
    <property type="entry name" value="Prot_kinase_dom"/>
</dbReference>
<dbReference type="PROSITE" id="PS50011">
    <property type="entry name" value="PROTEIN_KINASE_DOM"/>
    <property type="match status" value="1"/>
</dbReference>
<evidence type="ECO:0000313" key="5">
    <source>
        <dbReference type="EMBL" id="CAD9665678.1"/>
    </source>
</evidence>
<dbReference type="AlphaFoldDB" id="A0A7S2RB22"/>
<evidence type="ECO:0000256" key="1">
    <source>
        <dbReference type="ARBA" id="ARBA00023860"/>
    </source>
</evidence>
<accession>A0A7S2RB22</accession>
<dbReference type="GO" id="GO:0005524">
    <property type="term" value="F:ATP binding"/>
    <property type="evidence" value="ECO:0007669"/>
    <property type="project" value="InterPro"/>
</dbReference>
<feature type="compositionally biased region" description="Basic and acidic residues" evidence="2">
    <location>
        <begin position="491"/>
        <end position="500"/>
    </location>
</feature>
<dbReference type="InterPro" id="IPR011009">
    <property type="entry name" value="Kinase-like_dom_sf"/>
</dbReference>